<evidence type="ECO:0000256" key="16">
    <source>
        <dbReference type="ARBA" id="ARBA00023316"/>
    </source>
</evidence>
<reference evidence="21 22" key="1">
    <citation type="submission" date="2020-05" db="EMBL/GenBank/DDBJ databases">
        <title>Compete genome of Limnobacter sp. SAORIC-580.</title>
        <authorList>
            <person name="Song J."/>
            <person name="Cho J.-C."/>
        </authorList>
    </citation>
    <scope>NUCLEOTIDE SEQUENCE [LARGE SCALE GENOMIC DNA]</scope>
    <source>
        <strain evidence="21 22">SAORIC-580</strain>
    </source>
</reference>
<evidence type="ECO:0000256" key="8">
    <source>
        <dbReference type="ARBA" id="ARBA00022618"/>
    </source>
</evidence>
<dbReference type="InterPro" id="IPR003170">
    <property type="entry name" value="MurB"/>
</dbReference>
<gene>
    <name evidence="19 21" type="primary">murB</name>
    <name evidence="21" type="ORF">HKT17_11410</name>
</gene>
<keyword evidence="7 19" id="KW-0963">Cytoplasm</keyword>
<evidence type="ECO:0000256" key="5">
    <source>
        <dbReference type="ARBA" id="ARBA00012518"/>
    </source>
</evidence>
<feature type="active site" evidence="19">
    <location>
        <position position="167"/>
    </location>
</feature>
<feature type="domain" description="FAD-binding PCMH-type" evidence="20">
    <location>
        <begin position="17"/>
        <end position="191"/>
    </location>
</feature>
<evidence type="ECO:0000313" key="22">
    <source>
        <dbReference type="Proteomes" id="UP000501130"/>
    </source>
</evidence>
<evidence type="ECO:0000256" key="7">
    <source>
        <dbReference type="ARBA" id="ARBA00022490"/>
    </source>
</evidence>
<dbReference type="SUPFAM" id="SSF56176">
    <property type="entry name" value="FAD-binding/transporter-associated domain-like"/>
    <property type="match status" value="1"/>
</dbReference>
<dbReference type="PANTHER" id="PTHR21071:SF4">
    <property type="entry name" value="UDP-N-ACETYLENOLPYRUVOYLGLUCOSAMINE REDUCTASE"/>
    <property type="match status" value="1"/>
</dbReference>
<evidence type="ECO:0000256" key="12">
    <source>
        <dbReference type="ARBA" id="ARBA00022960"/>
    </source>
</evidence>
<keyword evidence="12 19" id="KW-0133">Cell shape</keyword>
<dbReference type="Pfam" id="PF01565">
    <property type="entry name" value="FAD_binding_4"/>
    <property type="match status" value="1"/>
</dbReference>
<keyword evidence="22" id="KW-1185">Reference proteome</keyword>
<evidence type="ECO:0000256" key="13">
    <source>
        <dbReference type="ARBA" id="ARBA00022984"/>
    </source>
</evidence>
<dbReference type="InterPro" id="IPR036318">
    <property type="entry name" value="FAD-bd_PCMH-like_sf"/>
</dbReference>
<dbReference type="Proteomes" id="UP000501130">
    <property type="component" value="Chromosome"/>
</dbReference>
<dbReference type="PANTHER" id="PTHR21071">
    <property type="entry name" value="UDP-N-ACETYLENOLPYRUVOYLGLUCOSAMINE REDUCTASE"/>
    <property type="match status" value="1"/>
</dbReference>
<evidence type="ECO:0000256" key="3">
    <source>
        <dbReference type="ARBA" id="ARBA00004496"/>
    </source>
</evidence>
<evidence type="ECO:0000256" key="11">
    <source>
        <dbReference type="ARBA" id="ARBA00022857"/>
    </source>
</evidence>
<evidence type="ECO:0000256" key="15">
    <source>
        <dbReference type="ARBA" id="ARBA00023306"/>
    </source>
</evidence>
<dbReference type="Gene3D" id="3.30.465.10">
    <property type="match status" value="1"/>
</dbReference>
<keyword evidence="10 19" id="KW-0274">FAD</keyword>
<evidence type="ECO:0000256" key="10">
    <source>
        <dbReference type="ARBA" id="ARBA00022827"/>
    </source>
</evidence>
<evidence type="ECO:0000256" key="18">
    <source>
        <dbReference type="ARBA" id="ARBA00048914"/>
    </source>
</evidence>
<dbReference type="PROSITE" id="PS51387">
    <property type="entry name" value="FAD_PCMH"/>
    <property type="match status" value="1"/>
</dbReference>
<dbReference type="NCBIfam" id="TIGR00179">
    <property type="entry name" value="murB"/>
    <property type="match status" value="1"/>
</dbReference>
<proteinExistence type="inferred from homology"/>
<organism evidence="21 22">
    <name type="scientific">Limnobacter profundi</name>
    <dbReference type="NCBI Taxonomy" id="2732163"/>
    <lineage>
        <taxon>Bacteria</taxon>
        <taxon>Pseudomonadati</taxon>
        <taxon>Pseudomonadota</taxon>
        <taxon>Betaproteobacteria</taxon>
        <taxon>Burkholderiales</taxon>
        <taxon>Burkholderiaceae</taxon>
        <taxon>Limnobacter</taxon>
    </lineage>
</organism>
<evidence type="ECO:0000256" key="4">
    <source>
        <dbReference type="ARBA" id="ARBA00004752"/>
    </source>
</evidence>
<comment type="function">
    <text evidence="2 19">Cell wall formation.</text>
</comment>
<evidence type="ECO:0000256" key="9">
    <source>
        <dbReference type="ARBA" id="ARBA00022630"/>
    </source>
</evidence>
<dbReference type="EMBL" id="CP053084">
    <property type="protein sequence ID" value="QJR30263.1"/>
    <property type="molecule type" value="Genomic_DNA"/>
</dbReference>
<comment type="subcellular location">
    <subcellularLocation>
        <location evidence="3 19">Cytoplasm</location>
    </subcellularLocation>
</comment>
<keyword evidence="9 19" id="KW-0285">Flavoprotein</keyword>
<dbReference type="HAMAP" id="MF_00037">
    <property type="entry name" value="MurB"/>
    <property type="match status" value="1"/>
</dbReference>
<dbReference type="InterPro" id="IPR036635">
    <property type="entry name" value="MurB_C_sf"/>
</dbReference>
<dbReference type="Gene3D" id="3.90.78.10">
    <property type="entry name" value="UDP-N-acetylenolpyruvoylglucosamine reductase, C-terminal domain"/>
    <property type="match status" value="1"/>
</dbReference>
<dbReference type="InterPro" id="IPR011601">
    <property type="entry name" value="MurB_C"/>
</dbReference>
<comment type="similarity">
    <text evidence="19">Belongs to the MurB family.</text>
</comment>
<dbReference type="SUPFAM" id="SSF56194">
    <property type="entry name" value="Uridine diphospho-N-Acetylenolpyruvylglucosamine reductase, MurB, C-terminal domain"/>
    <property type="match status" value="1"/>
</dbReference>
<protein>
    <recommendedName>
        <fullName evidence="6 19">UDP-N-acetylenolpyruvoylglucosamine reductase</fullName>
        <ecNumber evidence="5 19">1.3.1.98</ecNumber>
    </recommendedName>
    <alternativeName>
        <fullName evidence="17 19">UDP-N-acetylmuramate dehydrogenase</fullName>
    </alternativeName>
</protein>
<dbReference type="InterPro" id="IPR016169">
    <property type="entry name" value="FAD-bd_PCMH_sub2"/>
</dbReference>
<dbReference type="GO" id="GO:0008762">
    <property type="term" value="F:UDP-N-acetylmuramate dehydrogenase activity"/>
    <property type="evidence" value="ECO:0007669"/>
    <property type="project" value="UniProtKB-EC"/>
</dbReference>
<keyword evidence="13 19" id="KW-0573">Peptidoglycan synthesis</keyword>
<evidence type="ECO:0000256" key="1">
    <source>
        <dbReference type="ARBA" id="ARBA00001974"/>
    </source>
</evidence>
<evidence type="ECO:0000313" key="21">
    <source>
        <dbReference type="EMBL" id="QJR30263.1"/>
    </source>
</evidence>
<sequence>MSALTATHSVDLQPLHTFGLPARARELRLLGGQSDLLAFARARQEGQPFLLLGEGSNTVFTSPLVDATVWKVALKGRRYLGCDGVCHHVRVWAGENWHQTVEWTVAMGWGGLENLALIPGCVGASPVQNIGAYGVELKDRVSAVHAFDLDVQKECIFNLDECEFAYRDSIFKHAAQGRYVITAVDFALPVQWQPVLGYGDVAQRVAELGSVTPVNLLKAVSAIRTQKLPDPAVLGNSGSFFKNPIVGAAQAKALVQRFPNLVNYPADHGQVKLAAGWLIEQCGLKGHVLGGVGVYSRQALILVNLGQGSGSDLLQLVQHVQSSVQRKYGVLIEPEPNLIPGFSEATTPGT</sequence>
<keyword evidence="15 19" id="KW-0131">Cell cycle</keyword>
<dbReference type="NCBIfam" id="NF000755">
    <property type="entry name" value="PRK00046.1"/>
    <property type="match status" value="1"/>
</dbReference>
<keyword evidence="16 19" id="KW-0961">Cell wall biogenesis/degradation</keyword>
<keyword evidence="8 19" id="KW-0132">Cell division</keyword>
<dbReference type="RefSeq" id="WP_171100175.1">
    <property type="nucleotide sequence ID" value="NZ_CP053084.1"/>
</dbReference>
<evidence type="ECO:0000256" key="2">
    <source>
        <dbReference type="ARBA" id="ARBA00003921"/>
    </source>
</evidence>
<evidence type="ECO:0000256" key="6">
    <source>
        <dbReference type="ARBA" id="ARBA00015188"/>
    </source>
</evidence>
<evidence type="ECO:0000256" key="14">
    <source>
        <dbReference type="ARBA" id="ARBA00023002"/>
    </source>
</evidence>
<evidence type="ECO:0000256" key="19">
    <source>
        <dbReference type="HAMAP-Rule" id="MF_00037"/>
    </source>
</evidence>
<evidence type="ECO:0000256" key="17">
    <source>
        <dbReference type="ARBA" id="ARBA00031026"/>
    </source>
</evidence>
<dbReference type="InterPro" id="IPR006094">
    <property type="entry name" value="Oxid_FAD_bind_N"/>
</dbReference>
<dbReference type="EC" id="1.3.1.98" evidence="5 19"/>
<accession>A0ABX6N890</accession>
<evidence type="ECO:0000259" key="20">
    <source>
        <dbReference type="PROSITE" id="PS51387"/>
    </source>
</evidence>
<dbReference type="Gene3D" id="3.30.43.10">
    <property type="entry name" value="Uridine Diphospho-n-acetylenolpyruvylglucosamine Reductase, domain 2"/>
    <property type="match status" value="1"/>
</dbReference>
<comment type="pathway">
    <text evidence="4 19">Cell wall biogenesis; peptidoglycan biosynthesis.</text>
</comment>
<keyword evidence="11 19" id="KW-0521">NADP</keyword>
<comment type="catalytic activity">
    <reaction evidence="18 19">
        <text>UDP-N-acetyl-alpha-D-muramate + NADP(+) = UDP-N-acetyl-3-O-(1-carboxyvinyl)-alpha-D-glucosamine + NADPH + H(+)</text>
        <dbReference type="Rhea" id="RHEA:12248"/>
        <dbReference type="ChEBI" id="CHEBI:15378"/>
        <dbReference type="ChEBI" id="CHEBI:57783"/>
        <dbReference type="ChEBI" id="CHEBI:58349"/>
        <dbReference type="ChEBI" id="CHEBI:68483"/>
        <dbReference type="ChEBI" id="CHEBI:70757"/>
        <dbReference type="EC" id="1.3.1.98"/>
    </reaction>
</comment>
<dbReference type="InterPro" id="IPR016166">
    <property type="entry name" value="FAD-bd_PCMH"/>
</dbReference>
<feature type="active site" evidence="19">
    <location>
        <position position="335"/>
    </location>
</feature>
<name>A0ABX6N890_9BURK</name>
<keyword evidence="14 19" id="KW-0560">Oxidoreductase</keyword>
<dbReference type="Pfam" id="PF02873">
    <property type="entry name" value="MurB_C"/>
    <property type="match status" value="1"/>
</dbReference>
<feature type="active site" description="Proton donor" evidence="19">
    <location>
        <position position="239"/>
    </location>
</feature>
<comment type="cofactor">
    <cofactor evidence="1 19">
        <name>FAD</name>
        <dbReference type="ChEBI" id="CHEBI:57692"/>
    </cofactor>
</comment>
<dbReference type="InterPro" id="IPR016167">
    <property type="entry name" value="FAD-bd_PCMH_sub1"/>
</dbReference>